<keyword evidence="2" id="KW-1185">Reference proteome</keyword>
<organism evidence="1 2">
    <name type="scientific">Microbotryum saponariae</name>
    <dbReference type="NCBI Taxonomy" id="289078"/>
    <lineage>
        <taxon>Eukaryota</taxon>
        <taxon>Fungi</taxon>
        <taxon>Dikarya</taxon>
        <taxon>Basidiomycota</taxon>
        <taxon>Pucciniomycotina</taxon>
        <taxon>Microbotryomycetes</taxon>
        <taxon>Microbotryales</taxon>
        <taxon>Microbotryaceae</taxon>
        <taxon>Microbotryum</taxon>
    </lineage>
</organism>
<accession>A0A2X0NF97</accession>
<evidence type="ECO:0000313" key="1">
    <source>
        <dbReference type="EMBL" id="SCZ94863.1"/>
    </source>
</evidence>
<evidence type="ECO:0000313" key="2">
    <source>
        <dbReference type="Proteomes" id="UP000249723"/>
    </source>
</evidence>
<dbReference type="EMBL" id="FMWP01000056">
    <property type="protein sequence ID" value="SCZ94863.1"/>
    <property type="molecule type" value="Genomic_DNA"/>
</dbReference>
<sequence length="242" mass="27281">MCAPTLDPQVDHDTDIADPQVQADHAKRQPTSAVAAKCNPRRDSCSPTLKRSAIIQHVVASRHCPIGQPQIPDLKGFWKGVNSKALTAREREVWFKLVRNFTPTRSLQFHQKHDDSPACLVCGAPKDDREHYFFDCVDSRNVWIAARGVLCDALGLDTIDNTHYTAVQRMFGLPKLKASLRDQEGAGRTIEIFTGLVLEMISSGRWGMQKWGTRMEGVGRRRIILEERLKLRAGGAWGRRRQ</sequence>
<dbReference type="OrthoDB" id="2273311at2759"/>
<dbReference type="Proteomes" id="UP000249723">
    <property type="component" value="Unassembled WGS sequence"/>
</dbReference>
<dbReference type="AlphaFoldDB" id="A0A2X0NF97"/>
<name>A0A2X0NF97_9BASI</name>
<proteinExistence type="predicted"/>
<gene>
    <name evidence="1" type="ORF">BZ3500_MVSOF-1268-A1-R1_C049G00180</name>
</gene>
<reference evidence="2" key="1">
    <citation type="submission" date="2016-10" db="EMBL/GenBank/DDBJ databases">
        <authorList>
            <person name="Jeantristanb JTB J.-T."/>
            <person name="Ricardo R."/>
        </authorList>
    </citation>
    <scope>NUCLEOTIDE SEQUENCE [LARGE SCALE GENOMIC DNA]</scope>
</reference>
<protein>
    <submittedName>
        <fullName evidence="1">BZ3500_MvSof-1268-A1-R1_C049g00180 protein</fullName>
    </submittedName>
</protein>